<evidence type="ECO:0000313" key="2">
    <source>
        <dbReference type="Proteomes" id="UP000093819"/>
    </source>
</evidence>
<dbReference type="Pfam" id="PF07799">
    <property type="entry name" value="DUF1643"/>
    <property type="match status" value="1"/>
</dbReference>
<comment type="caution">
    <text evidence="1">The sequence shown here is derived from an EMBL/GenBank/DDBJ whole genome shotgun (WGS) entry which is preliminary data.</text>
</comment>
<sequence>MPDQLAIDVGSGAGAHISTCGTYRYRLWRQWDTTKPLLGWVMLNPATADAQTDDPTIRRCKGFARNWGYGGIVVRNLFALRSTAPAALDDHPAPIGPDNDTELMLCHEQPVTVMAWGAFAPRKRAQAVARLLWDNYTAHPDTGRLAVLGWTASRMPRHPLYVPAATEPEYCDQTELFDGG</sequence>
<dbReference type="InterPro" id="IPR012441">
    <property type="entry name" value="DUF1643"/>
</dbReference>
<dbReference type="RefSeq" id="WP_065035539.1">
    <property type="nucleotide sequence ID" value="NZ_LZLR01000093.1"/>
</dbReference>
<name>A0A1A3NN80_MYCAS</name>
<reference evidence="1 2" key="1">
    <citation type="submission" date="2016-06" db="EMBL/GenBank/DDBJ databases">
        <authorList>
            <person name="Kjaerup R.B."/>
            <person name="Dalgaard T.S."/>
            <person name="Juul-Madsen H.R."/>
        </authorList>
    </citation>
    <scope>NUCLEOTIDE SEQUENCE [LARGE SCALE GENOMIC DNA]</scope>
    <source>
        <strain evidence="1 2">1245335.1</strain>
    </source>
</reference>
<gene>
    <name evidence="1" type="ORF">A5635_21730</name>
</gene>
<dbReference type="AlphaFoldDB" id="A0A1A3NN80"/>
<accession>A0A1A3NN80</accession>
<protein>
    <recommendedName>
        <fullName evidence="3">DUF1643 domain-containing protein</fullName>
    </recommendedName>
</protein>
<dbReference type="EMBL" id="LZLR01000093">
    <property type="protein sequence ID" value="OBK22539.1"/>
    <property type="molecule type" value="Genomic_DNA"/>
</dbReference>
<evidence type="ECO:0000313" key="1">
    <source>
        <dbReference type="EMBL" id="OBK22539.1"/>
    </source>
</evidence>
<proteinExistence type="predicted"/>
<organism evidence="1 2">
    <name type="scientific">Mycobacterium asiaticum</name>
    <dbReference type="NCBI Taxonomy" id="1790"/>
    <lineage>
        <taxon>Bacteria</taxon>
        <taxon>Bacillati</taxon>
        <taxon>Actinomycetota</taxon>
        <taxon>Actinomycetes</taxon>
        <taxon>Mycobacteriales</taxon>
        <taxon>Mycobacteriaceae</taxon>
        <taxon>Mycobacterium</taxon>
    </lineage>
</organism>
<dbReference type="OrthoDB" id="9807577at2"/>
<evidence type="ECO:0008006" key="3">
    <source>
        <dbReference type="Google" id="ProtNLM"/>
    </source>
</evidence>
<dbReference type="Proteomes" id="UP000093819">
    <property type="component" value="Unassembled WGS sequence"/>
</dbReference>